<feature type="coiled-coil region" evidence="8">
    <location>
        <begin position="29"/>
        <end position="56"/>
    </location>
</feature>
<dbReference type="GO" id="GO:0005543">
    <property type="term" value="F:phospholipid binding"/>
    <property type="evidence" value="ECO:0007669"/>
    <property type="project" value="InterPro"/>
</dbReference>
<evidence type="ECO:0000259" key="10">
    <source>
        <dbReference type="PROSITE" id="PS50003"/>
    </source>
</evidence>
<dbReference type="GO" id="GO:0005737">
    <property type="term" value="C:cytoplasm"/>
    <property type="evidence" value="ECO:0007669"/>
    <property type="project" value="UniProtKB-ARBA"/>
</dbReference>
<dbReference type="OMA" id="RRERTHP"/>
<name>K7FTW3_PELSI</name>
<feature type="region of interest" description="Disordered" evidence="9">
    <location>
        <begin position="209"/>
        <end position="232"/>
    </location>
</feature>
<evidence type="ECO:0000256" key="8">
    <source>
        <dbReference type="SAM" id="Coils"/>
    </source>
</evidence>
<dbReference type="InterPro" id="IPR002017">
    <property type="entry name" value="Spectrin_repeat"/>
</dbReference>
<dbReference type="Gene3D" id="1.20.58.60">
    <property type="match status" value="2"/>
</dbReference>
<dbReference type="CDD" id="cd10571">
    <property type="entry name" value="PH_beta_spectrin"/>
    <property type="match status" value="1"/>
</dbReference>
<sequence>MKYHQDIKSEIETRQKSFTSCLDLGQKLLQRRHQAAAEIKEKLQQLTEKRQAMMETWDRRWEWLRLLLEVCQFSRDASVAEAWLIPQEPYLASGDYGHTVDGVEKLLKRHNAFEKSTATWAERFTALQRPTTLELLGTRTPQEEAAQRKATRTVAPQYDVHPGALEEPGSQDEETRAGLISQDLSAPATEDSSLVQEEKTGPAQALEELTEAEQPEVETKADQEEPSAKEPLFKVLQTPVSEIDETATLPAQLDRSHSLQMEGYLVRKHDLEAPNKKASNRSWATLYCVLRRSELAFYKDAKSLALGVPYHGEEPFQLWNALCQVATGYKKKKHVFKLR</sequence>
<keyword evidence="3" id="KW-0117">Actin capping</keyword>
<dbReference type="GO" id="GO:0003779">
    <property type="term" value="F:actin binding"/>
    <property type="evidence" value="ECO:0007669"/>
    <property type="project" value="UniProtKB-KW"/>
</dbReference>
<comment type="similarity">
    <text evidence="2">Belongs to the spectrin family.</text>
</comment>
<keyword evidence="4" id="KW-0963">Cytoplasm</keyword>
<dbReference type="GO" id="GO:0005856">
    <property type="term" value="C:cytoskeleton"/>
    <property type="evidence" value="ECO:0007669"/>
    <property type="project" value="UniProtKB-SubCell"/>
</dbReference>
<evidence type="ECO:0000256" key="3">
    <source>
        <dbReference type="ARBA" id="ARBA00022467"/>
    </source>
</evidence>
<proteinExistence type="inferred from homology"/>
<dbReference type="Gene3D" id="2.30.29.30">
    <property type="entry name" value="Pleckstrin-homology domain (PH domain)/Phosphotyrosine-binding domain (PTB)"/>
    <property type="match status" value="1"/>
</dbReference>
<evidence type="ECO:0000313" key="12">
    <source>
        <dbReference type="Proteomes" id="UP000007267"/>
    </source>
</evidence>
<keyword evidence="12" id="KW-1185">Reference proteome</keyword>
<dbReference type="EMBL" id="AGCU01005299">
    <property type="status" value="NOT_ANNOTATED_CDS"/>
    <property type="molecule type" value="Genomic_DNA"/>
</dbReference>
<dbReference type="EMBL" id="AGCU01005298">
    <property type="status" value="NOT_ANNOTATED_CDS"/>
    <property type="molecule type" value="Genomic_DNA"/>
</dbReference>
<feature type="region of interest" description="Disordered" evidence="9">
    <location>
        <begin position="136"/>
        <end position="176"/>
    </location>
</feature>
<evidence type="ECO:0000256" key="9">
    <source>
        <dbReference type="SAM" id="MobiDB-lite"/>
    </source>
</evidence>
<feature type="compositionally biased region" description="Basic and acidic residues" evidence="9">
    <location>
        <begin position="217"/>
        <end position="232"/>
    </location>
</feature>
<dbReference type="Pfam" id="PF15410">
    <property type="entry name" value="PH_9"/>
    <property type="match status" value="1"/>
</dbReference>
<dbReference type="Ensembl" id="ENSPSIT00000011530.1">
    <property type="protein sequence ID" value="ENSPSIP00000011473.1"/>
    <property type="gene ID" value="ENSPSIG00000010375.1"/>
</dbReference>
<dbReference type="PRINTS" id="PR00683">
    <property type="entry name" value="SPECTRINPH"/>
</dbReference>
<dbReference type="EMBL" id="AGCU01005302">
    <property type="status" value="NOT_ANNOTATED_CDS"/>
    <property type="molecule type" value="Genomic_DNA"/>
</dbReference>
<dbReference type="SMART" id="SM00150">
    <property type="entry name" value="SPEC"/>
    <property type="match status" value="2"/>
</dbReference>
<reference evidence="12" key="2">
    <citation type="journal article" date="2013" name="Nat. Genet.">
        <title>The draft genomes of soft-shell turtle and green sea turtle yield insights into the development and evolution of the turtle-specific body plan.</title>
        <authorList>
            <person name="Wang Z."/>
            <person name="Pascual-Anaya J."/>
            <person name="Zadissa A."/>
            <person name="Li W."/>
            <person name="Niimura Y."/>
            <person name="Huang Z."/>
            <person name="Li C."/>
            <person name="White S."/>
            <person name="Xiong Z."/>
            <person name="Fang D."/>
            <person name="Wang B."/>
            <person name="Ming Y."/>
            <person name="Chen Y."/>
            <person name="Zheng Y."/>
            <person name="Kuraku S."/>
            <person name="Pignatelli M."/>
            <person name="Herrero J."/>
            <person name="Beal K."/>
            <person name="Nozawa M."/>
            <person name="Li Q."/>
            <person name="Wang J."/>
            <person name="Zhang H."/>
            <person name="Yu L."/>
            <person name="Shigenobu S."/>
            <person name="Wang J."/>
            <person name="Liu J."/>
            <person name="Flicek P."/>
            <person name="Searle S."/>
            <person name="Wang J."/>
            <person name="Kuratani S."/>
            <person name="Yin Y."/>
            <person name="Aken B."/>
            <person name="Zhang G."/>
            <person name="Irie N."/>
        </authorList>
    </citation>
    <scope>NUCLEOTIDE SEQUENCE [LARGE SCALE GENOMIC DNA]</scope>
    <source>
        <strain evidence="12">Daiwa-1</strain>
    </source>
</reference>
<protein>
    <recommendedName>
        <fullName evidence="10">PH domain-containing protein</fullName>
    </recommendedName>
</protein>
<reference evidence="12" key="1">
    <citation type="submission" date="2011-10" db="EMBL/GenBank/DDBJ databases">
        <authorList>
            <consortium name="Soft-shell Turtle Genome Consortium"/>
        </authorList>
    </citation>
    <scope>NUCLEOTIDE SEQUENCE [LARGE SCALE GENOMIC DNA]</scope>
    <source>
        <strain evidence="12">Daiwa-1</strain>
    </source>
</reference>
<dbReference type="PANTHER" id="PTHR11915">
    <property type="entry name" value="SPECTRIN/FILAMIN RELATED CYTOSKELETAL PROTEIN"/>
    <property type="match status" value="1"/>
</dbReference>
<dbReference type="Pfam" id="PF00435">
    <property type="entry name" value="Spectrin"/>
    <property type="match status" value="2"/>
</dbReference>
<reference evidence="11" key="4">
    <citation type="submission" date="2025-09" db="UniProtKB">
        <authorList>
            <consortium name="Ensembl"/>
        </authorList>
    </citation>
    <scope>IDENTIFICATION</scope>
</reference>
<keyword evidence="5" id="KW-0677">Repeat</keyword>
<dbReference type="EMBL" id="AGCU01005303">
    <property type="status" value="NOT_ANNOTATED_CDS"/>
    <property type="molecule type" value="Genomic_DNA"/>
</dbReference>
<evidence type="ECO:0000313" key="11">
    <source>
        <dbReference type="Ensembl" id="ENSPSIP00000011473.1"/>
    </source>
</evidence>
<dbReference type="InterPro" id="IPR001605">
    <property type="entry name" value="PH_dom-spectrin-type"/>
</dbReference>
<evidence type="ECO:0000256" key="4">
    <source>
        <dbReference type="ARBA" id="ARBA00022490"/>
    </source>
</evidence>
<dbReference type="eggNOG" id="KOG0517">
    <property type="taxonomic scope" value="Eukaryota"/>
</dbReference>
<dbReference type="InterPro" id="IPR041681">
    <property type="entry name" value="PH_9"/>
</dbReference>
<comment type="subcellular location">
    <subcellularLocation>
        <location evidence="1">Cytoplasm</location>
        <location evidence="1">Cytoskeleton</location>
    </subcellularLocation>
</comment>
<keyword evidence="7" id="KW-0206">Cytoskeleton</keyword>
<keyword evidence="8" id="KW-0175">Coiled coil</keyword>
<organism evidence="11 12">
    <name type="scientific">Pelodiscus sinensis</name>
    <name type="common">Chinese softshell turtle</name>
    <name type="synonym">Trionyx sinensis</name>
    <dbReference type="NCBI Taxonomy" id="13735"/>
    <lineage>
        <taxon>Eukaryota</taxon>
        <taxon>Metazoa</taxon>
        <taxon>Chordata</taxon>
        <taxon>Craniata</taxon>
        <taxon>Vertebrata</taxon>
        <taxon>Euteleostomi</taxon>
        <taxon>Archelosauria</taxon>
        <taxon>Testudinata</taxon>
        <taxon>Testudines</taxon>
        <taxon>Cryptodira</taxon>
        <taxon>Trionychia</taxon>
        <taxon>Trionychidae</taxon>
        <taxon>Pelodiscus</taxon>
    </lineage>
</organism>
<dbReference type="Proteomes" id="UP000007267">
    <property type="component" value="Unassembled WGS sequence"/>
</dbReference>
<dbReference type="PROSITE" id="PS50003">
    <property type="entry name" value="PH_DOMAIN"/>
    <property type="match status" value="1"/>
</dbReference>
<dbReference type="STRING" id="13735.ENSPSIP00000011473"/>
<feature type="domain" description="PH" evidence="10">
    <location>
        <begin position="258"/>
        <end position="339"/>
    </location>
</feature>
<reference evidence="11" key="3">
    <citation type="submission" date="2025-08" db="UniProtKB">
        <authorList>
            <consortium name="Ensembl"/>
        </authorList>
    </citation>
    <scope>IDENTIFICATION</scope>
</reference>
<evidence type="ECO:0000256" key="6">
    <source>
        <dbReference type="ARBA" id="ARBA00023203"/>
    </source>
</evidence>
<evidence type="ECO:0000256" key="5">
    <source>
        <dbReference type="ARBA" id="ARBA00022737"/>
    </source>
</evidence>
<dbReference type="FunFam" id="1.20.58.60:FF:000011">
    <property type="entry name" value="Spectrin beta chain"/>
    <property type="match status" value="1"/>
</dbReference>
<dbReference type="GO" id="GO:0051693">
    <property type="term" value="P:actin filament capping"/>
    <property type="evidence" value="ECO:0007669"/>
    <property type="project" value="UniProtKB-KW"/>
</dbReference>
<dbReference type="SUPFAM" id="SSF50729">
    <property type="entry name" value="PH domain-like"/>
    <property type="match status" value="1"/>
</dbReference>
<dbReference type="GO" id="GO:0016020">
    <property type="term" value="C:membrane"/>
    <property type="evidence" value="ECO:0007669"/>
    <property type="project" value="UniProtKB-ARBA"/>
</dbReference>
<dbReference type="EMBL" id="AGCU01005300">
    <property type="status" value="NOT_ANNOTATED_CDS"/>
    <property type="molecule type" value="Genomic_DNA"/>
</dbReference>
<dbReference type="InterPro" id="IPR001849">
    <property type="entry name" value="PH_domain"/>
</dbReference>
<evidence type="ECO:0000256" key="7">
    <source>
        <dbReference type="ARBA" id="ARBA00023212"/>
    </source>
</evidence>
<dbReference type="AlphaFoldDB" id="K7FTW3"/>
<dbReference type="InterPro" id="IPR018159">
    <property type="entry name" value="Spectrin/alpha-actinin"/>
</dbReference>
<dbReference type="InterPro" id="IPR011993">
    <property type="entry name" value="PH-like_dom_sf"/>
</dbReference>
<dbReference type="GeneTree" id="ENSGT00940000158908"/>
<evidence type="ECO:0000256" key="1">
    <source>
        <dbReference type="ARBA" id="ARBA00004245"/>
    </source>
</evidence>
<keyword evidence="6" id="KW-0009">Actin-binding</keyword>
<dbReference type="FunFam" id="2.30.29.30:FF:000024">
    <property type="entry name" value="Spectrin beta chain"/>
    <property type="match status" value="1"/>
</dbReference>
<dbReference type="CDD" id="cd00176">
    <property type="entry name" value="SPEC"/>
    <property type="match status" value="1"/>
</dbReference>
<evidence type="ECO:0000256" key="2">
    <source>
        <dbReference type="ARBA" id="ARBA00006826"/>
    </source>
</evidence>
<accession>K7FTW3</accession>
<dbReference type="HOGENOM" id="CLU_070730_0_0_1"/>
<dbReference type="EMBL" id="AGCU01005301">
    <property type="status" value="NOT_ANNOTATED_CDS"/>
    <property type="molecule type" value="Genomic_DNA"/>
</dbReference>
<dbReference type="SUPFAM" id="SSF46966">
    <property type="entry name" value="Spectrin repeat"/>
    <property type="match status" value="1"/>
</dbReference>